<dbReference type="GO" id="GO:0010043">
    <property type="term" value="P:response to zinc ion"/>
    <property type="evidence" value="ECO:0007669"/>
    <property type="project" value="TreeGrafter"/>
</dbReference>
<feature type="transmembrane region" description="Helical" evidence="14">
    <location>
        <begin position="157"/>
        <end position="184"/>
    </location>
</feature>
<dbReference type="GO" id="GO:0030658">
    <property type="term" value="C:transport vesicle membrane"/>
    <property type="evidence" value="ECO:0007669"/>
    <property type="project" value="UniProtKB-SubCell"/>
</dbReference>
<dbReference type="GO" id="GO:0005886">
    <property type="term" value="C:plasma membrane"/>
    <property type="evidence" value="ECO:0007669"/>
    <property type="project" value="TreeGrafter"/>
</dbReference>
<keyword evidence="8 14" id="KW-1133">Transmembrane helix</keyword>
<keyword evidence="4 14" id="KW-0812">Transmembrane</keyword>
<evidence type="ECO:0000256" key="12">
    <source>
        <dbReference type="ARBA" id="ARBA00048349"/>
    </source>
</evidence>
<comment type="catalytic activity">
    <reaction evidence="12">
        <text>Zn(2+)(in) + 2 H(+)(out) = Zn(2+)(out) + 2 H(+)(in)</text>
        <dbReference type="Rhea" id="RHEA:72627"/>
        <dbReference type="ChEBI" id="CHEBI:15378"/>
        <dbReference type="ChEBI" id="CHEBI:29105"/>
    </reaction>
</comment>
<feature type="transmembrane region" description="Helical" evidence="14">
    <location>
        <begin position="196"/>
        <end position="217"/>
    </location>
</feature>
<accession>A0AAW1V4B3</accession>
<evidence type="ECO:0000256" key="9">
    <source>
        <dbReference type="ARBA" id="ARBA00023065"/>
    </source>
</evidence>
<dbReference type="SUPFAM" id="SSF161111">
    <property type="entry name" value="Cation efflux protein transmembrane domain-like"/>
    <property type="match status" value="1"/>
</dbReference>
<reference evidence="17 18" key="1">
    <citation type="submission" date="2023-03" db="EMBL/GenBank/DDBJ databases">
        <title>Genome insight into feeding habits of ladybird beetles.</title>
        <authorList>
            <person name="Li H.-S."/>
            <person name="Huang Y.-H."/>
            <person name="Pang H."/>
        </authorList>
    </citation>
    <scope>NUCLEOTIDE SEQUENCE [LARGE SCALE GENOMIC DNA]</scope>
    <source>
        <strain evidence="17">SYSU_2023b</strain>
        <tissue evidence="17">Whole body</tissue>
    </source>
</reference>
<keyword evidence="3" id="KW-0813">Transport</keyword>
<keyword evidence="10 14" id="KW-0472">Membrane</keyword>
<feature type="transmembrane region" description="Helical" evidence="14">
    <location>
        <begin position="127"/>
        <end position="145"/>
    </location>
</feature>
<feature type="domain" description="Cation efflux protein cytoplasmic" evidence="16">
    <location>
        <begin position="314"/>
        <end position="388"/>
    </location>
</feature>
<dbReference type="Pfam" id="PF01545">
    <property type="entry name" value="Cation_efflux"/>
    <property type="match status" value="1"/>
</dbReference>
<keyword evidence="6" id="KW-0862">Zinc</keyword>
<evidence type="ECO:0000256" key="4">
    <source>
        <dbReference type="ARBA" id="ARBA00022692"/>
    </source>
</evidence>
<feature type="transmembrane region" description="Helical" evidence="14">
    <location>
        <begin position="251"/>
        <end position="275"/>
    </location>
</feature>
<dbReference type="InterPro" id="IPR027470">
    <property type="entry name" value="Cation_efflux_CTD"/>
</dbReference>
<dbReference type="NCBIfam" id="TIGR01297">
    <property type="entry name" value="CDF"/>
    <property type="match status" value="1"/>
</dbReference>
<keyword evidence="18" id="KW-1185">Reference proteome</keyword>
<keyword evidence="7" id="KW-0864">Zinc transport</keyword>
<dbReference type="GO" id="GO:0005385">
    <property type="term" value="F:zinc ion transmembrane transporter activity"/>
    <property type="evidence" value="ECO:0007669"/>
    <property type="project" value="TreeGrafter"/>
</dbReference>
<comment type="similarity">
    <text evidence="2">Belongs to the cation diffusion facilitator (CDF) transporter (TC 2.A.4) family. SLC30A subfamily.</text>
</comment>
<evidence type="ECO:0000256" key="2">
    <source>
        <dbReference type="ARBA" id="ARBA00008873"/>
    </source>
</evidence>
<keyword evidence="9" id="KW-0406">Ion transport</keyword>
<feature type="region of interest" description="Disordered" evidence="13">
    <location>
        <begin position="220"/>
        <end position="242"/>
    </location>
</feature>
<proteinExistence type="inferred from homology"/>
<dbReference type="InterPro" id="IPR036837">
    <property type="entry name" value="Cation_efflux_CTD_sf"/>
</dbReference>
<evidence type="ECO:0000256" key="11">
    <source>
        <dbReference type="ARBA" id="ARBA00023329"/>
    </source>
</evidence>
<name>A0AAW1V4B3_9CUCU</name>
<dbReference type="InterPro" id="IPR050681">
    <property type="entry name" value="CDF/SLC30A"/>
</dbReference>
<dbReference type="Pfam" id="PF16916">
    <property type="entry name" value="ZT_dimer"/>
    <property type="match status" value="1"/>
</dbReference>
<evidence type="ECO:0000256" key="3">
    <source>
        <dbReference type="ARBA" id="ARBA00022448"/>
    </source>
</evidence>
<feature type="transmembrane region" description="Helical" evidence="14">
    <location>
        <begin position="95"/>
        <end position="115"/>
    </location>
</feature>
<gene>
    <name evidence="17" type="ORF">WA026_004773</name>
</gene>
<dbReference type="InterPro" id="IPR058533">
    <property type="entry name" value="Cation_efflux_TM"/>
</dbReference>
<feature type="domain" description="Cation efflux protein transmembrane" evidence="15">
    <location>
        <begin position="95"/>
        <end position="310"/>
    </location>
</feature>
<comment type="subcellular location">
    <subcellularLocation>
        <location evidence="1">Cytoplasmic vesicle</location>
        <location evidence="1">Secretory vesicle membrane</location>
        <topology evidence="1">Multi-pass membrane protein</topology>
    </subcellularLocation>
</comment>
<comment type="caution">
    <text evidence="17">The sequence shown here is derived from an EMBL/GenBank/DDBJ whole genome shotgun (WGS) entry which is preliminary data.</text>
</comment>
<evidence type="ECO:0000256" key="6">
    <source>
        <dbReference type="ARBA" id="ARBA00022833"/>
    </source>
</evidence>
<evidence type="ECO:0000256" key="13">
    <source>
        <dbReference type="SAM" id="MobiDB-lite"/>
    </source>
</evidence>
<feature type="transmembrane region" description="Helical" evidence="14">
    <location>
        <begin position="281"/>
        <end position="302"/>
    </location>
</feature>
<dbReference type="InterPro" id="IPR002524">
    <property type="entry name" value="Cation_efflux"/>
</dbReference>
<dbReference type="AlphaFoldDB" id="A0AAW1V4B3"/>
<dbReference type="SUPFAM" id="SSF160240">
    <property type="entry name" value="Cation efflux protein cytoplasmic domain-like"/>
    <property type="match status" value="1"/>
</dbReference>
<evidence type="ECO:0000259" key="15">
    <source>
        <dbReference type="Pfam" id="PF01545"/>
    </source>
</evidence>
<evidence type="ECO:0000256" key="8">
    <source>
        <dbReference type="ARBA" id="ARBA00022989"/>
    </source>
</evidence>
<organism evidence="17 18">
    <name type="scientific">Henosepilachna vigintioctopunctata</name>
    <dbReference type="NCBI Taxonomy" id="420089"/>
    <lineage>
        <taxon>Eukaryota</taxon>
        <taxon>Metazoa</taxon>
        <taxon>Ecdysozoa</taxon>
        <taxon>Arthropoda</taxon>
        <taxon>Hexapoda</taxon>
        <taxon>Insecta</taxon>
        <taxon>Pterygota</taxon>
        <taxon>Neoptera</taxon>
        <taxon>Endopterygota</taxon>
        <taxon>Coleoptera</taxon>
        <taxon>Polyphaga</taxon>
        <taxon>Cucujiformia</taxon>
        <taxon>Coccinelloidea</taxon>
        <taxon>Coccinellidae</taxon>
        <taxon>Epilachninae</taxon>
        <taxon>Epilachnini</taxon>
        <taxon>Henosepilachna</taxon>
    </lineage>
</organism>
<dbReference type="Proteomes" id="UP001431783">
    <property type="component" value="Unassembled WGS sequence"/>
</dbReference>
<dbReference type="EMBL" id="JARQZJ010000122">
    <property type="protein sequence ID" value="KAK9889495.1"/>
    <property type="molecule type" value="Genomic_DNA"/>
</dbReference>
<evidence type="ECO:0000259" key="16">
    <source>
        <dbReference type="Pfam" id="PF16916"/>
    </source>
</evidence>
<evidence type="ECO:0000256" key="1">
    <source>
        <dbReference type="ARBA" id="ARBA00004638"/>
    </source>
</evidence>
<evidence type="ECO:0000256" key="14">
    <source>
        <dbReference type="SAM" id="Phobius"/>
    </source>
</evidence>
<dbReference type="Gene3D" id="1.20.1510.10">
    <property type="entry name" value="Cation efflux protein transmembrane domain"/>
    <property type="match status" value="1"/>
</dbReference>
<dbReference type="PANTHER" id="PTHR11562">
    <property type="entry name" value="CATION EFFLUX PROTEIN/ ZINC TRANSPORTER"/>
    <property type="match status" value="1"/>
</dbReference>
<dbReference type="GO" id="GO:0046872">
    <property type="term" value="F:metal ion binding"/>
    <property type="evidence" value="ECO:0007669"/>
    <property type="project" value="UniProtKB-KW"/>
</dbReference>
<evidence type="ECO:0000256" key="5">
    <source>
        <dbReference type="ARBA" id="ARBA00022723"/>
    </source>
</evidence>
<evidence type="ECO:0008006" key="19">
    <source>
        <dbReference type="Google" id="ProtNLM"/>
    </source>
</evidence>
<dbReference type="InterPro" id="IPR027469">
    <property type="entry name" value="Cation_efflux_TMD_sf"/>
</dbReference>
<dbReference type="FunFam" id="1.20.1510.10:FF:000002">
    <property type="entry name" value="zinc transporter 3 isoform X1"/>
    <property type="match status" value="1"/>
</dbReference>
<evidence type="ECO:0000313" key="18">
    <source>
        <dbReference type="Proteomes" id="UP001431783"/>
    </source>
</evidence>
<keyword evidence="5" id="KW-0479">Metal-binding</keyword>
<protein>
    <recommendedName>
        <fullName evidence="19">Zinc transporter 2</fullName>
    </recommendedName>
</protein>
<evidence type="ECO:0000313" key="17">
    <source>
        <dbReference type="EMBL" id="KAK9889495.1"/>
    </source>
</evidence>
<evidence type="ECO:0000256" key="10">
    <source>
        <dbReference type="ARBA" id="ARBA00023136"/>
    </source>
</evidence>
<sequence>MQDQVRLIADNHSNYGTLNREPIGTPKTVIYCVHGKPSTGCCKVLQGEVCGLKTDSPQQLLHPNAKEDLHTTELIKKHCHHNHESGIDKKARNRLLLASSLCLVFMLAEIIGGYLSNSLAIASDAAHLLTDFAGFMVSLFSIWVASRPSTRKMHFGWYRAEVIGALTSVLMIWVVTAVLVYLAFLRLVNNEFEIDSRIMLITSGLGVVVNLIMGISLHDHSHGNSKEKCKSKDGHSRKAERGKSENINVRAALIHVIGDFLQSLGVFIAALTIYFNENLKIMDPICTFLFSVLVMVTTFNIIRDVMLVLMEGAPRGIDFKEVMDTLLKTQGVKRIHNLRIWALSLDKVAMSAHIAISHGTNPQNILMETTKNIHDRYNFFEMTLQIEEFQDIMEDCSQCRNPV</sequence>
<dbReference type="PANTHER" id="PTHR11562:SF17">
    <property type="entry name" value="RE54080P-RELATED"/>
    <property type="match status" value="1"/>
</dbReference>
<keyword evidence="11" id="KW-0968">Cytoplasmic vesicle</keyword>
<evidence type="ECO:0000256" key="7">
    <source>
        <dbReference type="ARBA" id="ARBA00022906"/>
    </source>
</evidence>